<dbReference type="InterPro" id="IPR011006">
    <property type="entry name" value="CheY-like_superfamily"/>
</dbReference>
<comment type="caution">
    <text evidence="2">Lacks conserved residue(s) required for the propagation of feature annotation.</text>
</comment>
<feature type="domain" description="Response regulatory" evidence="5">
    <location>
        <begin position="38"/>
        <end position="151"/>
    </location>
</feature>
<reference evidence="7" key="1">
    <citation type="journal article" date="2019" name="Int. J. Syst. Evol. Microbiol.">
        <title>The Global Catalogue of Microorganisms (GCM) 10K type strain sequencing project: providing services to taxonomists for standard genome sequencing and annotation.</title>
        <authorList>
            <consortium name="The Broad Institute Genomics Platform"/>
            <consortium name="The Broad Institute Genome Sequencing Center for Infectious Disease"/>
            <person name="Wu L."/>
            <person name="Ma J."/>
        </authorList>
    </citation>
    <scope>NUCLEOTIDE SEQUENCE [LARGE SCALE GENOMIC DNA]</scope>
    <source>
        <strain evidence="7">CCUG 56401</strain>
    </source>
</reference>
<evidence type="ECO:0000256" key="2">
    <source>
        <dbReference type="PROSITE-ProRule" id="PRU00169"/>
    </source>
</evidence>
<dbReference type="PROSITE" id="PS50110">
    <property type="entry name" value="RESPONSE_REGULATORY"/>
    <property type="match status" value="1"/>
</dbReference>
<keyword evidence="1" id="KW-0238">DNA-binding</keyword>
<evidence type="ECO:0000259" key="5">
    <source>
        <dbReference type="PROSITE" id="PS50110"/>
    </source>
</evidence>
<feature type="region of interest" description="Disordered" evidence="3">
    <location>
        <begin position="1"/>
        <end position="30"/>
    </location>
</feature>
<gene>
    <name evidence="6" type="ORF">ACFQ16_07240</name>
</gene>
<dbReference type="SMART" id="SM00421">
    <property type="entry name" value="HTH_LUXR"/>
    <property type="match status" value="1"/>
</dbReference>
<proteinExistence type="predicted"/>
<evidence type="ECO:0000256" key="3">
    <source>
        <dbReference type="SAM" id="MobiDB-lite"/>
    </source>
</evidence>
<dbReference type="InterPro" id="IPR016032">
    <property type="entry name" value="Sig_transdc_resp-reg_C-effctor"/>
</dbReference>
<dbReference type="Gene3D" id="1.10.10.10">
    <property type="entry name" value="Winged helix-like DNA-binding domain superfamily/Winged helix DNA-binding domain"/>
    <property type="match status" value="1"/>
</dbReference>
<dbReference type="PANTHER" id="PTHR43214">
    <property type="entry name" value="TWO-COMPONENT RESPONSE REGULATOR"/>
    <property type="match status" value="1"/>
</dbReference>
<dbReference type="InterPro" id="IPR001789">
    <property type="entry name" value="Sig_transdc_resp-reg_receiver"/>
</dbReference>
<accession>A0ABW3FMN1</accession>
<dbReference type="InterPro" id="IPR000792">
    <property type="entry name" value="Tscrpt_reg_LuxR_C"/>
</dbReference>
<dbReference type="InterPro" id="IPR036388">
    <property type="entry name" value="WH-like_DNA-bd_sf"/>
</dbReference>
<dbReference type="SUPFAM" id="SSF46894">
    <property type="entry name" value="C-terminal effector domain of the bipartite response regulators"/>
    <property type="match status" value="1"/>
</dbReference>
<dbReference type="EMBL" id="JBHTIW010000003">
    <property type="protein sequence ID" value="MFD0919532.1"/>
    <property type="molecule type" value="Genomic_DNA"/>
</dbReference>
<dbReference type="SUPFAM" id="SSF52172">
    <property type="entry name" value="CheY-like"/>
    <property type="match status" value="1"/>
</dbReference>
<evidence type="ECO:0000313" key="6">
    <source>
        <dbReference type="EMBL" id="MFD0919532.1"/>
    </source>
</evidence>
<protein>
    <submittedName>
        <fullName evidence="6">LuxR C-terminal-related transcriptional regulator</fullName>
    </submittedName>
</protein>
<dbReference type="InterPro" id="IPR039420">
    <property type="entry name" value="WalR-like"/>
</dbReference>
<feature type="domain" description="HTH luxR-type" evidence="4">
    <location>
        <begin position="172"/>
        <end position="237"/>
    </location>
</feature>
<keyword evidence="7" id="KW-1185">Reference proteome</keyword>
<dbReference type="Proteomes" id="UP001597018">
    <property type="component" value="Unassembled WGS sequence"/>
</dbReference>
<dbReference type="CDD" id="cd06170">
    <property type="entry name" value="LuxR_C_like"/>
    <property type="match status" value="1"/>
</dbReference>
<dbReference type="Pfam" id="PF00196">
    <property type="entry name" value="GerE"/>
    <property type="match status" value="1"/>
</dbReference>
<sequence>MHRDAFDPPPTTVATPPPVDRGASAAMPDSFSRTSPVRVVVASGLGIIRDAITLMLGNHRDIAVVGRADCGESAIELTRRLCPDVVVSYYGLTSEDIPQLVAGANRVRIVVLVTSTEDPRSQHALLASGAYALLDTSATAGDLISSIFAATTMSDGMVTAFVPQTVLSRYAVSEHGSVLSPRQQEVLLHVAKGLSNRQISSRLGLTEGTVKRHLANIYAKLNVRSRTEAIRKALTDHLIHTYEIAGGGD</sequence>
<evidence type="ECO:0000313" key="7">
    <source>
        <dbReference type="Proteomes" id="UP001597018"/>
    </source>
</evidence>
<dbReference type="PRINTS" id="PR00038">
    <property type="entry name" value="HTHLUXR"/>
</dbReference>
<organism evidence="6 7">
    <name type="scientific">Saccharopolyspora rosea</name>
    <dbReference type="NCBI Taxonomy" id="524884"/>
    <lineage>
        <taxon>Bacteria</taxon>
        <taxon>Bacillati</taxon>
        <taxon>Actinomycetota</taxon>
        <taxon>Actinomycetes</taxon>
        <taxon>Pseudonocardiales</taxon>
        <taxon>Pseudonocardiaceae</taxon>
        <taxon>Saccharopolyspora</taxon>
    </lineage>
</organism>
<dbReference type="PROSITE" id="PS50043">
    <property type="entry name" value="HTH_LUXR_2"/>
    <property type="match status" value="1"/>
</dbReference>
<evidence type="ECO:0000259" key="4">
    <source>
        <dbReference type="PROSITE" id="PS50043"/>
    </source>
</evidence>
<dbReference type="RefSeq" id="WP_263252626.1">
    <property type="nucleotide sequence ID" value="NZ_BAABLT010000001.1"/>
</dbReference>
<dbReference type="PROSITE" id="PS00622">
    <property type="entry name" value="HTH_LUXR_1"/>
    <property type="match status" value="1"/>
</dbReference>
<comment type="caution">
    <text evidence="6">The sequence shown here is derived from an EMBL/GenBank/DDBJ whole genome shotgun (WGS) entry which is preliminary data.</text>
</comment>
<dbReference type="Gene3D" id="3.40.50.2300">
    <property type="match status" value="1"/>
</dbReference>
<evidence type="ECO:0000256" key="1">
    <source>
        <dbReference type="ARBA" id="ARBA00023125"/>
    </source>
</evidence>
<feature type="compositionally biased region" description="Pro residues" evidence="3">
    <location>
        <begin position="7"/>
        <end position="19"/>
    </location>
</feature>
<name>A0ABW3FMN1_9PSEU</name>